<accession>A0A212QST8</accession>
<gene>
    <name evidence="12" type="ORF">SAMN02746019_00005640</name>
</gene>
<dbReference type="AlphaFoldDB" id="A0A212QST8"/>
<dbReference type="InterPro" id="IPR005248">
    <property type="entry name" value="NadD/NMNAT"/>
</dbReference>
<evidence type="ECO:0000313" key="13">
    <source>
        <dbReference type="Proteomes" id="UP000197025"/>
    </source>
</evidence>
<evidence type="ECO:0000256" key="5">
    <source>
        <dbReference type="ARBA" id="ARBA00022679"/>
    </source>
</evidence>
<sequence>MDPEQEDRRFPIPDLNTLLRELDPRGPPQWRWVHRATPGARRIGVLPASFNPPTRAHVALVEAAQAAFALEEGVFLLTLLHVEKPLVGFGMPERLRMLLAIARARPACSVALCNRPRFFEMARALREAVGEGPELFFLMGGDTLIRLFDPRYYPDMAIEAALEALFTTAHLVIAPRPPWDLPALEAFLNHPARAPYRERIAFLALLSDLAGISSTEVRQRLARGEPVDDQVPPEILPDLAGIR</sequence>
<proteinExistence type="predicted"/>
<comment type="catalytic activity">
    <reaction evidence="10">
        <text>nicotinate beta-D-ribonucleotide + ATP + H(+) = deamido-NAD(+) + diphosphate</text>
        <dbReference type="Rhea" id="RHEA:22860"/>
        <dbReference type="ChEBI" id="CHEBI:15378"/>
        <dbReference type="ChEBI" id="CHEBI:30616"/>
        <dbReference type="ChEBI" id="CHEBI:33019"/>
        <dbReference type="ChEBI" id="CHEBI:57502"/>
        <dbReference type="ChEBI" id="CHEBI:58437"/>
        <dbReference type="EC" id="2.7.7.18"/>
    </reaction>
</comment>
<protein>
    <recommendedName>
        <fullName evidence="3">nicotinate-nucleotide adenylyltransferase</fullName>
        <ecNumber evidence="3">2.7.7.18</ecNumber>
    </recommendedName>
</protein>
<evidence type="ECO:0000256" key="2">
    <source>
        <dbReference type="ARBA" id="ARBA00005019"/>
    </source>
</evidence>
<keyword evidence="6 12" id="KW-0548">Nucleotidyltransferase</keyword>
<evidence type="ECO:0000256" key="10">
    <source>
        <dbReference type="ARBA" id="ARBA00048721"/>
    </source>
</evidence>
<dbReference type="EMBL" id="FYEK01000022">
    <property type="protein sequence ID" value="SNB62663.1"/>
    <property type="molecule type" value="Genomic_DNA"/>
</dbReference>
<dbReference type="PANTHER" id="PTHR31285">
    <property type="entry name" value="NICOTINAMIDE MONONUCLEOTIDE ADENYLYLTRANSFERASE"/>
    <property type="match status" value="1"/>
</dbReference>
<dbReference type="GO" id="GO:0005524">
    <property type="term" value="F:ATP binding"/>
    <property type="evidence" value="ECO:0007669"/>
    <property type="project" value="UniProtKB-KW"/>
</dbReference>
<dbReference type="OrthoDB" id="154639at2"/>
<dbReference type="Gene3D" id="3.40.50.620">
    <property type="entry name" value="HUPs"/>
    <property type="match status" value="1"/>
</dbReference>
<dbReference type="GO" id="GO:0000309">
    <property type="term" value="F:nicotinamide-nucleotide adenylyltransferase activity"/>
    <property type="evidence" value="ECO:0007669"/>
    <property type="project" value="TreeGrafter"/>
</dbReference>
<reference evidence="13" key="1">
    <citation type="submission" date="2017-06" db="EMBL/GenBank/DDBJ databases">
        <authorList>
            <person name="Varghese N."/>
            <person name="Submissions S."/>
        </authorList>
    </citation>
    <scope>NUCLEOTIDE SEQUENCE [LARGE SCALE GENOMIC DNA]</scope>
    <source>
        <strain evidence="13">JAD2</strain>
    </source>
</reference>
<feature type="domain" description="Cytidyltransferase-like" evidence="11">
    <location>
        <begin position="47"/>
        <end position="220"/>
    </location>
</feature>
<evidence type="ECO:0000256" key="9">
    <source>
        <dbReference type="ARBA" id="ARBA00023027"/>
    </source>
</evidence>
<dbReference type="UniPathway" id="UPA00253">
    <property type="reaction ID" value="UER00332"/>
</dbReference>
<dbReference type="InterPro" id="IPR014729">
    <property type="entry name" value="Rossmann-like_a/b/a_fold"/>
</dbReference>
<comment type="pathway">
    <text evidence="2">Cofactor biosynthesis; NAD(+) biosynthesis; deamido-NAD(+) from nicotinate D-ribonucleotide: step 1/1.</text>
</comment>
<evidence type="ECO:0000259" key="11">
    <source>
        <dbReference type="Pfam" id="PF01467"/>
    </source>
</evidence>
<dbReference type="GO" id="GO:0005737">
    <property type="term" value="C:cytoplasm"/>
    <property type="evidence" value="ECO:0007669"/>
    <property type="project" value="TreeGrafter"/>
</dbReference>
<dbReference type="GO" id="GO:0009435">
    <property type="term" value="P:NAD+ biosynthetic process"/>
    <property type="evidence" value="ECO:0007669"/>
    <property type="project" value="UniProtKB-UniPathway"/>
</dbReference>
<keyword evidence="5 12" id="KW-0808">Transferase</keyword>
<comment type="function">
    <text evidence="1">Catalyzes the reversible adenylation of nicotinate mononucleotide (NaMN) to nicotinic acid adenine dinucleotide (NaAD).</text>
</comment>
<dbReference type="RefSeq" id="WP_159461594.1">
    <property type="nucleotide sequence ID" value="NZ_FYEK01000022.1"/>
</dbReference>
<evidence type="ECO:0000256" key="8">
    <source>
        <dbReference type="ARBA" id="ARBA00022840"/>
    </source>
</evidence>
<dbReference type="GO" id="GO:0016887">
    <property type="term" value="F:ATP hydrolysis activity"/>
    <property type="evidence" value="ECO:0007669"/>
    <property type="project" value="TreeGrafter"/>
</dbReference>
<dbReference type="GO" id="GO:0004515">
    <property type="term" value="F:nicotinate-nucleotide adenylyltransferase activity"/>
    <property type="evidence" value="ECO:0007669"/>
    <property type="project" value="UniProtKB-EC"/>
</dbReference>
<organism evidence="12 13">
    <name type="scientific">Thermoflexus hugenholtzii JAD2</name>
    <dbReference type="NCBI Taxonomy" id="877466"/>
    <lineage>
        <taxon>Bacteria</taxon>
        <taxon>Bacillati</taxon>
        <taxon>Chloroflexota</taxon>
        <taxon>Thermoflexia</taxon>
        <taxon>Thermoflexales</taxon>
        <taxon>Thermoflexaceae</taxon>
        <taxon>Thermoflexus</taxon>
    </lineage>
</organism>
<evidence type="ECO:0000256" key="1">
    <source>
        <dbReference type="ARBA" id="ARBA00002324"/>
    </source>
</evidence>
<dbReference type="CDD" id="cd02165">
    <property type="entry name" value="NMNAT"/>
    <property type="match status" value="1"/>
</dbReference>
<evidence type="ECO:0000313" key="12">
    <source>
        <dbReference type="EMBL" id="SNB62663.1"/>
    </source>
</evidence>
<keyword evidence="4" id="KW-0662">Pyridine nucleotide biosynthesis</keyword>
<evidence type="ECO:0000256" key="7">
    <source>
        <dbReference type="ARBA" id="ARBA00022741"/>
    </source>
</evidence>
<keyword evidence="13" id="KW-1185">Reference proteome</keyword>
<dbReference type="Proteomes" id="UP000197025">
    <property type="component" value="Unassembled WGS sequence"/>
</dbReference>
<evidence type="ECO:0000256" key="3">
    <source>
        <dbReference type="ARBA" id="ARBA00012389"/>
    </source>
</evidence>
<keyword evidence="7" id="KW-0547">Nucleotide-binding</keyword>
<evidence type="ECO:0000256" key="4">
    <source>
        <dbReference type="ARBA" id="ARBA00022642"/>
    </source>
</evidence>
<dbReference type="InParanoid" id="A0A212QST8"/>
<dbReference type="PANTHER" id="PTHR31285:SF0">
    <property type="entry name" value="NICOTINAMIDE MONONUCLEOTIDE ADENYLYLTRANSFERASE"/>
    <property type="match status" value="1"/>
</dbReference>
<dbReference type="SUPFAM" id="SSF52374">
    <property type="entry name" value="Nucleotidylyl transferase"/>
    <property type="match status" value="1"/>
</dbReference>
<dbReference type="Pfam" id="PF01467">
    <property type="entry name" value="CTP_transf_like"/>
    <property type="match status" value="1"/>
</dbReference>
<dbReference type="EC" id="2.7.7.18" evidence="3"/>
<keyword evidence="9" id="KW-0520">NAD</keyword>
<keyword evidence="8" id="KW-0067">ATP-binding</keyword>
<evidence type="ECO:0000256" key="6">
    <source>
        <dbReference type="ARBA" id="ARBA00022695"/>
    </source>
</evidence>
<name>A0A212QST8_9CHLR</name>
<dbReference type="InterPro" id="IPR004821">
    <property type="entry name" value="Cyt_trans-like"/>
</dbReference>